<dbReference type="EMBL" id="BARU01024507">
    <property type="protein sequence ID" value="GAH50084.1"/>
    <property type="molecule type" value="Genomic_DNA"/>
</dbReference>
<dbReference type="AlphaFoldDB" id="X1H8C0"/>
<accession>X1H8C0</accession>
<proteinExistence type="predicted"/>
<comment type="caution">
    <text evidence="1">The sequence shown here is derived from an EMBL/GenBank/DDBJ whole genome shotgun (WGS) entry which is preliminary data.</text>
</comment>
<sequence>MDIMKKFRGKEVIGWRGLEASTLNELMQKTNKLMEEFDFIDTQYSSHTYRNASSYSVIVLLAEKED</sequence>
<reference evidence="1" key="1">
    <citation type="journal article" date="2014" name="Front. Microbiol.">
        <title>High frequency of phylogenetically diverse reductive dehalogenase-homologous genes in deep subseafloor sedimentary metagenomes.</title>
        <authorList>
            <person name="Kawai M."/>
            <person name="Futagami T."/>
            <person name="Toyoda A."/>
            <person name="Takaki Y."/>
            <person name="Nishi S."/>
            <person name="Hori S."/>
            <person name="Arai W."/>
            <person name="Tsubouchi T."/>
            <person name="Morono Y."/>
            <person name="Uchiyama I."/>
            <person name="Ito T."/>
            <person name="Fujiyama A."/>
            <person name="Inagaki F."/>
            <person name="Takami H."/>
        </authorList>
    </citation>
    <scope>NUCLEOTIDE SEQUENCE</scope>
    <source>
        <strain evidence="1">Expedition CK06-06</strain>
    </source>
</reference>
<evidence type="ECO:0000313" key="1">
    <source>
        <dbReference type="EMBL" id="GAH50084.1"/>
    </source>
</evidence>
<organism evidence="1">
    <name type="scientific">marine sediment metagenome</name>
    <dbReference type="NCBI Taxonomy" id="412755"/>
    <lineage>
        <taxon>unclassified sequences</taxon>
        <taxon>metagenomes</taxon>
        <taxon>ecological metagenomes</taxon>
    </lineage>
</organism>
<protein>
    <submittedName>
        <fullName evidence="1">Uncharacterized protein</fullName>
    </submittedName>
</protein>
<gene>
    <name evidence="1" type="ORF">S03H2_39613</name>
</gene>
<name>X1H8C0_9ZZZZ</name>